<dbReference type="PROSITE" id="PS00141">
    <property type="entry name" value="ASP_PROTEASE"/>
    <property type="match status" value="1"/>
</dbReference>
<dbReference type="InterPro" id="IPR034163">
    <property type="entry name" value="Aspergillopepsin-like_cat_dom"/>
</dbReference>
<dbReference type="InterPro" id="IPR001461">
    <property type="entry name" value="Aspartic_peptidase_A1"/>
</dbReference>
<dbReference type="AlphaFoldDB" id="A0A194XCN3"/>
<keyword evidence="3 6" id="KW-0064">Aspartyl protease</keyword>
<keyword evidence="7" id="KW-0732">Signal</keyword>
<sequence length="407" mass="42436">MLSTLSILALALAIQAAPAPRFYTNASVAGPSVFSAPAIHNENYVRNGTLALLKAYAKYGLTPSQEFSPEFLAELSQRKQKRQDSSAPASPSNGIEYLVPTSVGGQTLNLDFDTGSADLWVFSTSLSAAYQRGHNVFSTAKSATYKPLTGYTWRISYADGSGASGTVGTDTVTVGTTSAKNQAVELASRVSSTLVTDASDGVLGLAFSSINTVSPAPQKTFFDNVKASLQSPLFAAYLPYNKNGAYDFGATVASRYSGTITYTAVNSANGFWQYPSTTVKVGSTTHSIGTGSVGISDTGTTLVLMVDSAVTAYYSQVAGASYDYQQGGYVFPCAATLPTLSVAIGPSAYATIPGSLIKFQSLDGTTCFGGLQSAGTGNQNIYGDVFFNAFYAVFDASGPRFGFAPLV</sequence>
<evidence type="ECO:0000256" key="2">
    <source>
        <dbReference type="ARBA" id="ARBA00022670"/>
    </source>
</evidence>
<dbReference type="PANTHER" id="PTHR47966">
    <property type="entry name" value="BETA-SITE APP-CLEAVING ENZYME, ISOFORM A-RELATED"/>
    <property type="match status" value="1"/>
</dbReference>
<dbReference type="OrthoDB" id="2747330at2759"/>
<keyword evidence="10" id="KW-1185">Reference proteome</keyword>
<dbReference type="GO" id="GO:0004190">
    <property type="term" value="F:aspartic-type endopeptidase activity"/>
    <property type="evidence" value="ECO:0007669"/>
    <property type="project" value="UniProtKB-KW"/>
</dbReference>
<feature type="domain" description="Peptidase A1" evidence="8">
    <location>
        <begin position="97"/>
        <end position="404"/>
    </location>
</feature>
<feature type="active site" evidence="5">
    <location>
        <position position="113"/>
    </location>
</feature>
<dbReference type="GO" id="GO:0006508">
    <property type="term" value="P:proteolysis"/>
    <property type="evidence" value="ECO:0007669"/>
    <property type="project" value="UniProtKB-KW"/>
</dbReference>
<dbReference type="Proteomes" id="UP000070700">
    <property type="component" value="Unassembled WGS sequence"/>
</dbReference>
<feature type="active site" evidence="5">
    <location>
        <position position="297"/>
    </location>
</feature>
<dbReference type="InterPro" id="IPR001969">
    <property type="entry name" value="Aspartic_peptidase_AS"/>
</dbReference>
<dbReference type="PRINTS" id="PR00792">
    <property type="entry name" value="PEPSIN"/>
</dbReference>
<dbReference type="RefSeq" id="XP_018071867.1">
    <property type="nucleotide sequence ID" value="XM_018210735.1"/>
</dbReference>
<protein>
    <submittedName>
        <fullName evidence="9">Acid protease</fullName>
    </submittedName>
</protein>
<feature type="chain" id="PRO_5008268077" evidence="7">
    <location>
        <begin position="17"/>
        <end position="407"/>
    </location>
</feature>
<dbReference type="InParanoid" id="A0A194XCN3"/>
<feature type="signal peptide" evidence="7">
    <location>
        <begin position="1"/>
        <end position="16"/>
    </location>
</feature>
<dbReference type="InterPro" id="IPR033121">
    <property type="entry name" value="PEPTIDASE_A1"/>
</dbReference>
<dbReference type="KEGG" id="psco:LY89DRAFT_615659"/>
<dbReference type="PROSITE" id="PS51767">
    <property type="entry name" value="PEPTIDASE_A1"/>
    <property type="match status" value="1"/>
</dbReference>
<gene>
    <name evidence="9" type="ORF">LY89DRAFT_615659</name>
</gene>
<evidence type="ECO:0000256" key="1">
    <source>
        <dbReference type="ARBA" id="ARBA00007447"/>
    </source>
</evidence>
<evidence type="ECO:0000256" key="7">
    <source>
        <dbReference type="SAM" id="SignalP"/>
    </source>
</evidence>
<keyword evidence="2 6" id="KW-0645">Protease</keyword>
<dbReference type="Gene3D" id="2.40.70.10">
    <property type="entry name" value="Acid Proteases"/>
    <property type="match status" value="2"/>
</dbReference>
<evidence type="ECO:0000256" key="3">
    <source>
        <dbReference type="ARBA" id="ARBA00022750"/>
    </source>
</evidence>
<dbReference type="PANTHER" id="PTHR47966:SF2">
    <property type="entry name" value="ASPERGILLOPEPSIN-1-RELATED"/>
    <property type="match status" value="1"/>
</dbReference>
<evidence type="ECO:0000313" key="9">
    <source>
        <dbReference type="EMBL" id="KUJ17512.1"/>
    </source>
</evidence>
<accession>A0A194XCN3</accession>
<keyword evidence="4 6" id="KW-0378">Hydrolase</keyword>
<dbReference type="FunFam" id="2.40.70.10:FF:000026">
    <property type="entry name" value="Endothiapepsin"/>
    <property type="match status" value="1"/>
</dbReference>
<evidence type="ECO:0000256" key="4">
    <source>
        <dbReference type="ARBA" id="ARBA00022801"/>
    </source>
</evidence>
<evidence type="ECO:0000259" key="8">
    <source>
        <dbReference type="PROSITE" id="PS51767"/>
    </source>
</evidence>
<dbReference type="SUPFAM" id="SSF50630">
    <property type="entry name" value="Acid proteases"/>
    <property type="match status" value="1"/>
</dbReference>
<proteinExistence type="inferred from homology"/>
<comment type="similarity">
    <text evidence="1 6">Belongs to the peptidase A1 family.</text>
</comment>
<reference evidence="9 10" key="1">
    <citation type="submission" date="2015-10" db="EMBL/GenBank/DDBJ databases">
        <title>Full genome of DAOMC 229536 Phialocephala scopiformis, a fungal endophyte of spruce producing the potent anti-insectan compound rugulosin.</title>
        <authorList>
            <consortium name="DOE Joint Genome Institute"/>
            <person name="Walker A.K."/>
            <person name="Frasz S.L."/>
            <person name="Seifert K.A."/>
            <person name="Miller J.D."/>
            <person name="Mondo S.J."/>
            <person name="Labutti K."/>
            <person name="Lipzen A."/>
            <person name="Dockter R."/>
            <person name="Kennedy M."/>
            <person name="Grigoriev I.V."/>
            <person name="Spatafora J.W."/>
        </authorList>
    </citation>
    <scope>NUCLEOTIDE SEQUENCE [LARGE SCALE GENOMIC DNA]</scope>
    <source>
        <strain evidence="9 10">CBS 120377</strain>
    </source>
</reference>
<dbReference type="EMBL" id="KQ947414">
    <property type="protein sequence ID" value="KUJ17512.1"/>
    <property type="molecule type" value="Genomic_DNA"/>
</dbReference>
<dbReference type="Pfam" id="PF00026">
    <property type="entry name" value="Asp"/>
    <property type="match status" value="1"/>
</dbReference>
<evidence type="ECO:0000256" key="6">
    <source>
        <dbReference type="RuleBase" id="RU000454"/>
    </source>
</evidence>
<name>A0A194XCN3_MOLSC</name>
<organism evidence="9 10">
    <name type="scientific">Mollisia scopiformis</name>
    <name type="common">Conifer needle endophyte fungus</name>
    <name type="synonym">Phialocephala scopiformis</name>
    <dbReference type="NCBI Taxonomy" id="149040"/>
    <lineage>
        <taxon>Eukaryota</taxon>
        <taxon>Fungi</taxon>
        <taxon>Dikarya</taxon>
        <taxon>Ascomycota</taxon>
        <taxon>Pezizomycotina</taxon>
        <taxon>Leotiomycetes</taxon>
        <taxon>Helotiales</taxon>
        <taxon>Mollisiaceae</taxon>
        <taxon>Mollisia</taxon>
    </lineage>
</organism>
<dbReference type="GeneID" id="28820461"/>
<evidence type="ECO:0000256" key="5">
    <source>
        <dbReference type="PIRSR" id="PIRSR601461-1"/>
    </source>
</evidence>
<dbReference type="InterPro" id="IPR021109">
    <property type="entry name" value="Peptidase_aspartic_dom_sf"/>
</dbReference>
<dbReference type="CDD" id="cd06097">
    <property type="entry name" value="Aspergillopepsin_like"/>
    <property type="match status" value="1"/>
</dbReference>
<evidence type="ECO:0000313" key="10">
    <source>
        <dbReference type="Proteomes" id="UP000070700"/>
    </source>
</evidence>